<protein>
    <submittedName>
        <fullName evidence="3">Phospholipase ABHD3</fullName>
    </submittedName>
</protein>
<keyword evidence="4" id="KW-1185">Reference proteome</keyword>
<dbReference type="PANTHER" id="PTHR10794">
    <property type="entry name" value="ABHYDROLASE DOMAIN-CONTAINING PROTEIN"/>
    <property type="match status" value="1"/>
</dbReference>
<dbReference type="GO" id="GO:0051793">
    <property type="term" value="P:medium-chain fatty acid catabolic process"/>
    <property type="evidence" value="ECO:0007669"/>
    <property type="project" value="TreeGrafter"/>
</dbReference>
<dbReference type="EMBL" id="BGZK01000169">
    <property type="protein sequence ID" value="GBP25161.1"/>
    <property type="molecule type" value="Genomic_DNA"/>
</dbReference>
<dbReference type="STRING" id="151549.A0A4C1UFE5"/>
<dbReference type="GO" id="GO:0051792">
    <property type="term" value="P:medium-chain fatty acid biosynthetic process"/>
    <property type="evidence" value="ECO:0007669"/>
    <property type="project" value="TreeGrafter"/>
</dbReference>
<evidence type="ECO:0000313" key="3">
    <source>
        <dbReference type="EMBL" id="GBP25161.1"/>
    </source>
</evidence>
<dbReference type="AlphaFoldDB" id="A0A4C1UFE5"/>
<dbReference type="GO" id="GO:0008126">
    <property type="term" value="F:acetylesterase activity"/>
    <property type="evidence" value="ECO:0007669"/>
    <property type="project" value="TreeGrafter"/>
</dbReference>
<dbReference type="OrthoDB" id="247542at2759"/>
<dbReference type="GO" id="GO:0047372">
    <property type="term" value="F:monoacylglycerol lipase activity"/>
    <property type="evidence" value="ECO:0007669"/>
    <property type="project" value="TreeGrafter"/>
</dbReference>
<dbReference type="Proteomes" id="UP000299102">
    <property type="component" value="Unassembled WGS sequence"/>
</dbReference>
<organism evidence="3 4">
    <name type="scientific">Eumeta variegata</name>
    <name type="common">Bagworm moth</name>
    <name type="synonym">Eumeta japonica</name>
    <dbReference type="NCBI Taxonomy" id="151549"/>
    <lineage>
        <taxon>Eukaryota</taxon>
        <taxon>Metazoa</taxon>
        <taxon>Ecdysozoa</taxon>
        <taxon>Arthropoda</taxon>
        <taxon>Hexapoda</taxon>
        <taxon>Insecta</taxon>
        <taxon>Pterygota</taxon>
        <taxon>Neoptera</taxon>
        <taxon>Endopterygota</taxon>
        <taxon>Lepidoptera</taxon>
        <taxon>Glossata</taxon>
        <taxon>Ditrysia</taxon>
        <taxon>Tineoidea</taxon>
        <taxon>Psychidae</taxon>
        <taxon>Oiketicinae</taxon>
        <taxon>Eumeta</taxon>
    </lineage>
</organism>
<reference evidence="3 4" key="1">
    <citation type="journal article" date="2019" name="Commun. Biol.">
        <title>The bagworm genome reveals a unique fibroin gene that provides high tensile strength.</title>
        <authorList>
            <person name="Kono N."/>
            <person name="Nakamura H."/>
            <person name="Ohtoshi R."/>
            <person name="Tomita M."/>
            <person name="Numata K."/>
            <person name="Arakawa K."/>
        </authorList>
    </citation>
    <scope>NUCLEOTIDE SEQUENCE [LARGE SCALE GENOMIC DNA]</scope>
</reference>
<dbReference type="InterPro" id="IPR029058">
    <property type="entry name" value="AB_hydrolase_fold"/>
</dbReference>
<dbReference type="PANTHER" id="PTHR10794:SF63">
    <property type="entry name" value="ALPHA_BETA HYDROLASE 1, ISOFORM A"/>
    <property type="match status" value="1"/>
</dbReference>
<dbReference type="Gene3D" id="3.40.50.1820">
    <property type="entry name" value="alpha/beta hydrolase"/>
    <property type="match status" value="1"/>
</dbReference>
<gene>
    <name evidence="3" type="primary">ABHD3</name>
    <name evidence="3" type="ORF">EVAR_19644_1</name>
</gene>
<sequence length="199" mass="21456">MQRPRLVGGAGVFRECLERDVPLVRERYWPTPWCVEARLQTVLASVLRTWLLPRERYHRQVLMLADGGQVALDWMETECAEGAPVLLVLPGLTGASQAEYVRCVCGAARALRLRCVVFNNRGLGGLPLTSPRLYCAASHDDLAEVIHAVREAAPGVPLLAVGVSLGGLILGNYLAAHGAHAELHAALIISSPLNVPKGT</sequence>
<dbReference type="Pfam" id="PF00561">
    <property type="entry name" value="Abhydrolase_1"/>
    <property type="match status" value="1"/>
</dbReference>
<dbReference type="SUPFAM" id="SSF53474">
    <property type="entry name" value="alpha/beta-Hydrolases"/>
    <property type="match status" value="1"/>
</dbReference>
<evidence type="ECO:0000313" key="4">
    <source>
        <dbReference type="Proteomes" id="UP000299102"/>
    </source>
</evidence>
<comment type="similarity">
    <text evidence="1">Belongs to the AB hydrolase superfamily. AB hydrolase 4 family.</text>
</comment>
<accession>A0A4C1UFE5</accession>
<proteinExistence type="inferred from homology"/>
<comment type="caution">
    <text evidence="3">The sequence shown here is derived from an EMBL/GenBank/DDBJ whole genome shotgun (WGS) entry which is preliminary data.</text>
</comment>
<dbReference type="InterPro" id="IPR050960">
    <property type="entry name" value="AB_hydrolase_4_sf"/>
</dbReference>
<name>A0A4C1UFE5_EUMVA</name>
<dbReference type="InterPro" id="IPR000073">
    <property type="entry name" value="AB_hydrolase_1"/>
</dbReference>
<evidence type="ECO:0000259" key="2">
    <source>
        <dbReference type="Pfam" id="PF00561"/>
    </source>
</evidence>
<evidence type="ECO:0000256" key="1">
    <source>
        <dbReference type="ARBA" id="ARBA00010884"/>
    </source>
</evidence>
<feature type="domain" description="AB hydrolase-1" evidence="2">
    <location>
        <begin position="84"/>
        <end position="192"/>
    </location>
</feature>